<dbReference type="InterPro" id="IPR001537">
    <property type="entry name" value="SpoU_MeTrfase"/>
</dbReference>
<evidence type="ECO:0000313" key="6">
    <source>
        <dbReference type="Proteomes" id="UP000549394"/>
    </source>
</evidence>
<dbReference type="SMART" id="SM00967">
    <property type="entry name" value="SpoU_sub_bind"/>
    <property type="match status" value="1"/>
</dbReference>
<dbReference type="InterPro" id="IPR051259">
    <property type="entry name" value="rRNA_Methyltransferase"/>
</dbReference>
<dbReference type="Pfam" id="PF22435">
    <property type="entry name" value="MRM3-like_sub_bind"/>
    <property type="match status" value="1"/>
</dbReference>
<dbReference type="Gene3D" id="3.40.1280.10">
    <property type="match status" value="1"/>
</dbReference>
<keyword evidence="3" id="KW-0808">Transferase</keyword>
<dbReference type="InterPro" id="IPR053888">
    <property type="entry name" value="MRM3-like_sub_bind"/>
</dbReference>
<dbReference type="InterPro" id="IPR013123">
    <property type="entry name" value="SpoU_subst-bd"/>
</dbReference>
<dbReference type="Proteomes" id="UP000549394">
    <property type="component" value="Unassembled WGS sequence"/>
</dbReference>
<dbReference type="Pfam" id="PF00588">
    <property type="entry name" value="SpoU_methylase"/>
    <property type="match status" value="1"/>
</dbReference>
<organism evidence="5 6">
    <name type="scientific">Dimorphilus gyrociliatus</name>
    <dbReference type="NCBI Taxonomy" id="2664684"/>
    <lineage>
        <taxon>Eukaryota</taxon>
        <taxon>Metazoa</taxon>
        <taxon>Spiralia</taxon>
        <taxon>Lophotrochozoa</taxon>
        <taxon>Annelida</taxon>
        <taxon>Polychaeta</taxon>
        <taxon>Polychaeta incertae sedis</taxon>
        <taxon>Dinophilidae</taxon>
        <taxon>Dimorphilus</taxon>
    </lineage>
</organism>
<keyword evidence="6" id="KW-1185">Reference proteome</keyword>
<evidence type="ECO:0000313" key="5">
    <source>
        <dbReference type="EMBL" id="CAD5120498.1"/>
    </source>
</evidence>
<evidence type="ECO:0000259" key="4">
    <source>
        <dbReference type="SMART" id="SM00967"/>
    </source>
</evidence>
<evidence type="ECO:0000256" key="2">
    <source>
        <dbReference type="ARBA" id="ARBA00022603"/>
    </source>
</evidence>
<dbReference type="GO" id="GO:0003723">
    <property type="term" value="F:RNA binding"/>
    <property type="evidence" value="ECO:0007669"/>
    <property type="project" value="InterPro"/>
</dbReference>
<reference evidence="5 6" key="1">
    <citation type="submission" date="2020-08" db="EMBL/GenBank/DDBJ databases">
        <authorList>
            <person name="Hejnol A."/>
        </authorList>
    </citation>
    <scope>NUCLEOTIDE SEQUENCE [LARGE SCALE GENOMIC DNA]</scope>
</reference>
<sequence length="260" mass="28820">MSIKILNRALAAPKARQRFGLVALEGVRLINDALEAKAQLKGIYYSNSETLSRLNIENSSSVPSIKISWKDIKRLSDVDAPTGVIAVFKEPKSWPSNENREQLPLSLICDQIRDPGNMGTLIRTAAACGCKEVLLTKGSTDVWQRKVVRAGAGAHFRIPIRQLPSWPIVLPDNSRIIAADPVSENAIDFKQAHFADRKETFLIIGGETHGISNESFNLVKSFNGLRLNIPCHTNSLNTTIAAGIIMYEIRYQMLKIKDRS</sequence>
<dbReference type="SUPFAM" id="SSF55315">
    <property type="entry name" value="L30e-like"/>
    <property type="match status" value="1"/>
</dbReference>
<dbReference type="EMBL" id="CAJFCJ010000012">
    <property type="protein sequence ID" value="CAD5120498.1"/>
    <property type="molecule type" value="Genomic_DNA"/>
</dbReference>
<dbReference type="GO" id="GO:0032259">
    <property type="term" value="P:methylation"/>
    <property type="evidence" value="ECO:0007669"/>
    <property type="project" value="UniProtKB-KW"/>
</dbReference>
<dbReference type="Gene3D" id="3.30.1330.30">
    <property type="match status" value="1"/>
</dbReference>
<comment type="similarity">
    <text evidence="1">Belongs to the class IV-like SAM-binding methyltransferase superfamily. RNA methyltransferase TrmH family.</text>
</comment>
<dbReference type="AlphaFoldDB" id="A0A7I8VY83"/>
<gene>
    <name evidence="5" type="ORF">DGYR_LOCUS8590</name>
</gene>
<feature type="domain" description="RNA 2-O ribose methyltransferase substrate binding" evidence="4">
    <location>
        <begin position="23"/>
        <end position="94"/>
    </location>
</feature>
<comment type="caution">
    <text evidence="5">The sequence shown here is derived from an EMBL/GenBank/DDBJ whole genome shotgun (WGS) entry which is preliminary data.</text>
</comment>
<name>A0A7I8VY83_9ANNE</name>
<dbReference type="SUPFAM" id="SSF75217">
    <property type="entry name" value="alpha/beta knot"/>
    <property type="match status" value="1"/>
</dbReference>
<dbReference type="GO" id="GO:0006396">
    <property type="term" value="P:RNA processing"/>
    <property type="evidence" value="ECO:0007669"/>
    <property type="project" value="InterPro"/>
</dbReference>
<dbReference type="GO" id="GO:0008173">
    <property type="term" value="F:RNA methyltransferase activity"/>
    <property type="evidence" value="ECO:0007669"/>
    <property type="project" value="InterPro"/>
</dbReference>
<protein>
    <submittedName>
        <fullName evidence="5">DgyrCDS9064</fullName>
    </submittedName>
</protein>
<dbReference type="OrthoDB" id="270651at2759"/>
<evidence type="ECO:0000256" key="1">
    <source>
        <dbReference type="ARBA" id="ARBA00007228"/>
    </source>
</evidence>
<dbReference type="PANTHER" id="PTHR43191">
    <property type="entry name" value="RRNA METHYLTRANSFERASE 3"/>
    <property type="match status" value="1"/>
</dbReference>
<evidence type="ECO:0000256" key="3">
    <source>
        <dbReference type="ARBA" id="ARBA00022679"/>
    </source>
</evidence>
<proteinExistence type="inferred from homology"/>
<dbReference type="InterPro" id="IPR029064">
    <property type="entry name" value="Ribosomal_eL30-like_sf"/>
</dbReference>
<dbReference type="InterPro" id="IPR029026">
    <property type="entry name" value="tRNA_m1G_MTases_N"/>
</dbReference>
<accession>A0A7I8VY83</accession>
<keyword evidence="2" id="KW-0489">Methyltransferase</keyword>
<dbReference type="InterPro" id="IPR029028">
    <property type="entry name" value="Alpha/beta_knot_MTases"/>
</dbReference>
<dbReference type="GO" id="GO:0005737">
    <property type="term" value="C:cytoplasm"/>
    <property type="evidence" value="ECO:0007669"/>
    <property type="project" value="UniProtKB-ARBA"/>
</dbReference>
<dbReference type="PANTHER" id="PTHR43191:SF2">
    <property type="entry name" value="RRNA METHYLTRANSFERASE 3, MITOCHONDRIAL"/>
    <property type="match status" value="1"/>
</dbReference>